<accession>A0A6I6K325</accession>
<keyword evidence="2" id="KW-0449">Lipoprotein</keyword>
<evidence type="ECO:0000313" key="3">
    <source>
        <dbReference type="Proteomes" id="UP000428260"/>
    </source>
</evidence>
<gene>
    <name evidence="2" type="ORF">GM418_24975</name>
</gene>
<dbReference type="Proteomes" id="UP000428260">
    <property type="component" value="Chromosome"/>
</dbReference>
<dbReference type="KEGG" id="mcos:GM418_24975"/>
<dbReference type="EMBL" id="CP046401">
    <property type="protein sequence ID" value="QGY46792.1"/>
    <property type="molecule type" value="Genomic_DNA"/>
</dbReference>
<dbReference type="InterPro" id="IPR041662">
    <property type="entry name" value="SusD-like_2"/>
</dbReference>
<keyword evidence="1" id="KW-0732">Signal</keyword>
<dbReference type="RefSeq" id="WP_158870034.1">
    <property type="nucleotide sequence ID" value="NZ_CP046401.1"/>
</dbReference>
<name>A0A6I6K325_9BACT</name>
<feature type="signal peptide" evidence="1">
    <location>
        <begin position="1"/>
        <end position="21"/>
    </location>
</feature>
<protein>
    <submittedName>
        <fullName evidence="2">SusD/RagB family nutrient-binding outer membrane lipoprotein</fullName>
    </submittedName>
</protein>
<dbReference type="Gene3D" id="1.25.40.390">
    <property type="match status" value="1"/>
</dbReference>
<evidence type="ECO:0000256" key="1">
    <source>
        <dbReference type="SAM" id="SignalP"/>
    </source>
</evidence>
<dbReference type="AlphaFoldDB" id="A0A6I6K325"/>
<organism evidence="2 3">
    <name type="scientific">Maribellus comscasis</name>
    <dbReference type="NCBI Taxonomy" id="2681766"/>
    <lineage>
        <taxon>Bacteria</taxon>
        <taxon>Pseudomonadati</taxon>
        <taxon>Bacteroidota</taxon>
        <taxon>Bacteroidia</taxon>
        <taxon>Marinilabiliales</taxon>
        <taxon>Prolixibacteraceae</taxon>
        <taxon>Maribellus</taxon>
    </lineage>
</organism>
<reference evidence="2 3" key="1">
    <citation type="submission" date="2019-11" db="EMBL/GenBank/DDBJ databases">
        <authorList>
            <person name="Zheng R.K."/>
            <person name="Sun C.M."/>
        </authorList>
    </citation>
    <scope>NUCLEOTIDE SEQUENCE [LARGE SCALE GENOMIC DNA]</scope>
    <source>
        <strain evidence="2 3">WC007</strain>
    </source>
</reference>
<proteinExistence type="predicted"/>
<sequence>MKNIIRSKVFLLAGIILFVSACTSEFDEMNTSPNSATVVPGTSVLGASMLTSMYTLFGTRLDCYYAGAYSGYISAADYEYRVDINNSMWKSMYTTMTYSTDAMSLALEEENDNLYAAALTFRAYNAHKTCDMWGDIPYSEAFQLEDGVIYPVYDSQEKVYNTILDELKTAADMFDTEGDDIGDGDFLFEGDIQKWKKFCNSLRLRVAIRMSSADESAAAAVIQDVLGDATKYPIMTENEDNAYWYFPGVAPDEEIWYESMGTVGDAAKTSGWRMQQPIIDALQDNNDPRLPVYADKNAYGVYSGHRFGPNDKSDTLNNSFNRSHIGDWFMNDPQGFVPYMNCAEVYFCLAEAYERGLATGDAQTAYETGIKKSCEESGQITSAAISTFLTEPEVAWDEGNTSNLEKVALQKWICLFKQSVEGWSEARRTDIPLLTGVASDYAASHNRPPFRMAYADEEKSLNSNFPFDIEEVDIFYGTQLWWDKRTGVE</sequence>
<dbReference type="Pfam" id="PF12771">
    <property type="entry name" value="SusD-like_2"/>
    <property type="match status" value="1"/>
</dbReference>
<dbReference type="InterPro" id="IPR011990">
    <property type="entry name" value="TPR-like_helical_dom_sf"/>
</dbReference>
<keyword evidence="3" id="KW-1185">Reference proteome</keyword>
<dbReference type="SUPFAM" id="SSF48452">
    <property type="entry name" value="TPR-like"/>
    <property type="match status" value="1"/>
</dbReference>
<feature type="chain" id="PRO_5026301751" evidence="1">
    <location>
        <begin position="22"/>
        <end position="489"/>
    </location>
</feature>
<evidence type="ECO:0000313" key="2">
    <source>
        <dbReference type="EMBL" id="QGY46792.1"/>
    </source>
</evidence>
<dbReference type="PROSITE" id="PS51257">
    <property type="entry name" value="PROKAR_LIPOPROTEIN"/>
    <property type="match status" value="1"/>
</dbReference>